<name>A0A915KG29_ROMCU</name>
<dbReference type="Proteomes" id="UP000887565">
    <property type="component" value="Unplaced"/>
</dbReference>
<dbReference type="WBParaSite" id="nRc.2.0.1.t37692-RA">
    <property type="protein sequence ID" value="nRc.2.0.1.t37692-RA"/>
    <property type="gene ID" value="nRc.2.0.1.g37692"/>
</dbReference>
<evidence type="ECO:0000313" key="2">
    <source>
        <dbReference type="WBParaSite" id="nRc.2.0.1.t37692-RA"/>
    </source>
</evidence>
<keyword evidence="1" id="KW-1185">Reference proteome</keyword>
<reference evidence="2" key="1">
    <citation type="submission" date="2022-11" db="UniProtKB">
        <authorList>
            <consortium name="WormBaseParasite"/>
        </authorList>
    </citation>
    <scope>IDENTIFICATION</scope>
</reference>
<dbReference type="AlphaFoldDB" id="A0A915KG29"/>
<sequence length="166" mass="19088">MQNLGRSLYNNDTDQNFDTTYNQYDNEDLSTYLGQDWNQTNNNDLLNYQQSRPISILDNAANYANEASQFYLNPHYMSQAQNSDHTSVSPESAHQALCGSISNAVSPSDSGVSDCSERRSRLIYFLPTNRRKRFALELLDESWYITDCKEDLKVPDRKISNMFNNS</sequence>
<organism evidence="1 2">
    <name type="scientific">Romanomermis culicivorax</name>
    <name type="common">Nematode worm</name>
    <dbReference type="NCBI Taxonomy" id="13658"/>
    <lineage>
        <taxon>Eukaryota</taxon>
        <taxon>Metazoa</taxon>
        <taxon>Ecdysozoa</taxon>
        <taxon>Nematoda</taxon>
        <taxon>Enoplea</taxon>
        <taxon>Dorylaimia</taxon>
        <taxon>Mermithida</taxon>
        <taxon>Mermithoidea</taxon>
        <taxon>Mermithidae</taxon>
        <taxon>Romanomermis</taxon>
    </lineage>
</organism>
<protein>
    <submittedName>
        <fullName evidence="2">Uncharacterized protein</fullName>
    </submittedName>
</protein>
<proteinExistence type="predicted"/>
<accession>A0A915KG29</accession>
<evidence type="ECO:0000313" key="1">
    <source>
        <dbReference type="Proteomes" id="UP000887565"/>
    </source>
</evidence>